<feature type="domain" description="CMP/dCMP-type deaminase" evidence="3">
    <location>
        <begin position="2"/>
        <end position="112"/>
    </location>
</feature>
<dbReference type="AlphaFoldDB" id="A0A9Q2PDD0"/>
<dbReference type="PROSITE" id="PS51747">
    <property type="entry name" value="CYT_DCMP_DEAMINASES_2"/>
    <property type="match status" value="1"/>
</dbReference>
<dbReference type="EMBL" id="JAFBXE010000010">
    <property type="protein sequence ID" value="MBM2413767.1"/>
    <property type="molecule type" value="Genomic_DNA"/>
</dbReference>
<dbReference type="InterPro" id="IPR016192">
    <property type="entry name" value="APOBEC/CMP_deaminase_Zn-bd"/>
</dbReference>
<evidence type="ECO:0000313" key="4">
    <source>
        <dbReference type="EMBL" id="MBM2413767.1"/>
    </source>
</evidence>
<gene>
    <name evidence="4" type="ORF">JQX41_15730</name>
    <name evidence="5" type="ORF">JQX48_15740</name>
</gene>
<evidence type="ECO:0000313" key="5">
    <source>
        <dbReference type="EMBL" id="MBM2418436.1"/>
    </source>
</evidence>
<dbReference type="OrthoDB" id="7768233at2"/>
<evidence type="ECO:0000256" key="1">
    <source>
        <dbReference type="ARBA" id="ARBA00022723"/>
    </source>
</evidence>
<dbReference type="RefSeq" id="WP_085633041.1">
    <property type="nucleotide sequence ID" value="NZ_JAFBWU010000010.1"/>
</dbReference>
<dbReference type="SUPFAM" id="SSF53927">
    <property type="entry name" value="Cytidine deaminase-like"/>
    <property type="match status" value="1"/>
</dbReference>
<protein>
    <submittedName>
        <fullName evidence="4">Nucleoside deaminase</fullName>
    </submittedName>
</protein>
<dbReference type="Proteomes" id="UP000755667">
    <property type="component" value="Unassembled WGS sequence"/>
</dbReference>
<evidence type="ECO:0000313" key="7">
    <source>
        <dbReference type="Proteomes" id="UP000809440"/>
    </source>
</evidence>
<dbReference type="GeneID" id="62642994"/>
<comment type="caution">
    <text evidence="4">The sequence shown here is derived from an EMBL/GenBank/DDBJ whole genome shotgun (WGS) entry which is preliminary data.</text>
</comment>
<accession>A0A9Q2PDD0</accession>
<dbReference type="PANTHER" id="PTHR11079:SF161">
    <property type="entry name" value="CMP_DCMP-TYPE DEAMINASE DOMAIN-CONTAINING PROTEIN"/>
    <property type="match status" value="1"/>
</dbReference>
<dbReference type="GO" id="GO:0006152">
    <property type="term" value="P:purine nucleoside catabolic process"/>
    <property type="evidence" value="ECO:0007669"/>
    <property type="project" value="TreeGrafter"/>
</dbReference>
<dbReference type="CDD" id="cd01285">
    <property type="entry name" value="nucleoside_deaminase"/>
    <property type="match status" value="1"/>
</dbReference>
<keyword evidence="1" id="KW-0479">Metal-binding</keyword>
<dbReference type="EMBL" id="JAFBXF010000010">
    <property type="protein sequence ID" value="MBM2418436.1"/>
    <property type="molecule type" value="Genomic_DNA"/>
</dbReference>
<dbReference type="Pfam" id="PF00383">
    <property type="entry name" value="dCMP_cyt_deam_1"/>
    <property type="match status" value="1"/>
</dbReference>
<dbReference type="GO" id="GO:0008270">
    <property type="term" value="F:zinc ion binding"/>
    <property type="evidence" value="ECO:0007669"/>
    <property type="project" value="InterPro"/>
</dbReference>
<evidence type="ECO:0000313" key="6">
    <source>
        <dbReference type="Proteomes" id="UP000755667"/>
    </source>
</evidence>
<name>A0A9Q2PDD0_9RHOB</name>
<evidence type="ECO:0000256" key="2">
    <source>
        <dbReference type="ARBA" id="ARBA00022833"/>
    </source>
</evidence>
<dbReference type="InterPro" id="IPR016193">
    <property type="entry name" value="Cytidine_deaminase-like"/>
</dbReference>
<dbReference type="InterPro" id="IPR002125">
    <property type="entry name" value="CMP_dCMP_dom"/>
</dbReference>
<dbReference type="Proteomes" id="UP000809440">
    <property type="component" value="Unassembled WGS sequence"/>
</dbReference>
<sequence length="169" mass="18273">MSYVEALMRRAIEISAEALVTPGTEPFGAVVVRDGQIIGEGINRSVQNHDPTSHGETEAIRDACRKLGTVDLRGCELYTSCEPCALCVAAMEIAGISQLYYAASMAQAGSALGALPEDARFPIDVDRLRHECAHSIDQRHLPAQQALDQDASTVLKEWANQALARRNVP</sequence>
<organism evidence="4 6">
    <name type="scientific">Marivita cryptomonadis</name>
    <dbReference type="NCBI Taxonomy" id="505252"/>
    <lineage>
        <taxon>Bacteria</taxon>
        <taxon>Pseudomonadati</taxon>
        <taxon>Pseudomonadota</taxon>
        <taxon>Alphaproteobacteria</taxon>
        <taxon>Rhodobacterales</taxon>
        <taxon>Roseobacteraceae</taxon>
        <taxon>Marivita</taxon>
    </lineage>
</organism>
<dbReference type="PROSITE" id="PS00903">
    <property type="entry name" value="CYT_DCMP_DEAMINASES_1"/>
    <property type="match status" value="1"/>
</dbReference>
<dbReference type="PANTHER" id="PTHR11079">
    <property type="entry name" value="CYTOSINE DEAMINASE FAMILY MEMBER"/>
    <property type="match status" value="1"/>
</dbReference>
<dbReference type="Gene3D" id="3.40.140.10">
    <property type="entry name" value="Cytidine Deaminase, domain 2"/>
    <property type="match status" value="1"/>
</dbReference>
<reference evidence="4 7" key="1">
    <citation type="submission" date="2021-01" db="EMBL/GenBank/DDBJ databases">
        <title>Diatom-associated Roseobacters Show Island Model of Population Structure.</title>
        <authorList>
            <person name="Qu L."/>
            <person name="Feng X."/>
            <person name="Chen Y."/>
            <person name="Li L."/>
            <person name="Wang X."/>
            <person name="Hu Z."/>
            <person name="Wang H."/>
            <person name="Luo H."/>
        </authorList>
    </citation>
    <scope>NUCLEOTIDE SEQUENCE</scope>
    <source>
        <strain evidence="5 7">CC28-63</strain>
        <strain evidence="4">CC28-69</strain>
    </source>
</reference>
<evidence type="ECO:0000259" key="3">
    <source>
        <dbReference type="PROSITE" id="PS51747"/>
    </source>
</evidence>
<keyword evidence="2" id="KW-0862">Zinc</keyword>
<proteinExistence type="predicted"/>
<dbReference type="GO" id="GO:0047974">
    <property type="term" value="F:guanosine deaminase activity"/>
    <property type="evidence" value="ECO:0007669"/>
    <property type="project" value="TreeGrafter"/>
</dbReference>
<keyword evidence="7" id="KW-1185">Reference proteome</keyword>